<dbReference type="PANTHER" id="PTHR43669">
    <property type="entry name" value="5-KETO-D-GLUCONATE 5-REDUCTASE"/>
    <property type="match status" value="1"/>
</dbReference>
<dbReference type="GO" id="GO:0047936">
    <property type="term" value="F:glucose 1-dehydrogenase [NAD(P)+] activity"/>
    <property type="evidence" value="ECO:0007669"/>
    <property type="project" value="UniProtKB-EC"/>
</dbReference>
<protein>
    <submittedName>
        <fullName evidence="4">Glucose 1-dehydrogenase 1</fullName>
        <ecNumber evidence="4">1.1.1.47</ecNumber>
    </submittedName>
</protein>
<sequence length="245" mass="25610">MNSIGSCLQGKVAVITGAGRGIGRAIAMAYASAGATIVCGARSTKEIAETVELIVKHGGRAIAVTMDVADYGSVEAMYGEAAAEYGGVDIVVINAGAAMERSSIEQADPALWRQTIEVNLIGAFNTAHAAIPYLRQRGAGKMIVIGSGMRARPNKGMSAYACSKAGAWMLTQSLALELNEVGISVNELIPGPVRTAITGFGEKFISSEEEWLKDPEDVVPMALFIASQPDLGPSGQSYSLMRRVA</sequence>
<dbReference type="InterPro" id="IPR036291">
    <property type="entry name" value="NAD(P)-bd_dom_sf"/>
</dbReference>
<gene>
    <name evidence="4" type="primary">gdhI</name>
    <name evidence="4" type="ORF">LMG26411_06297</name>
</gene>
<dbReference type="PRINTS" id="PR00080">
    <property type="entry name" value="SDRFAMILY"/>
</dbReference>
<dbReference type="Gene3D" id="3.40.50.720">
    <property type="entry name" value="NAD(P)-binding Rossmann-like Domain"/>
    <property type="match status" value="1"/>
</dbReference>
<reference evidence="4 5" key="1">
    <citation type="submission" date="2021-03" db="EMBL/GenBank/DDBJ databases">
        <authorList>
            <person name="Peeters C."/>
        </authorList>
    </citation>
    <scope>NUCLEOTIDE SEQUENCE [LARGE SCALE GENOMIC DNA]</scope>
    <source>
        <strain evidence="4 5">LMG 26411</strain>
    </source>
</reference>
<evidence type="ECO:0000313" key="5">
    <source>
        <dbReference type="Proteomes" id="UP000672657"/>
    </source>
</evidence>
<evidence type="ECO:0000256" key="3">
    <source>
        <dbReference type="RuleBase" id="RU000363"/>
    </source>
</evidence>
<dbReference type="EMBL" id="CAJPVI010000051">
    <property type="protein sequence ID" value="CAG2158917.1"/>
    <property type="molecule type" value="Genomic_DNA"/>
</dbReference>
<keyword evidence="2 4" id="KW-0560">Oxidoreductase</keyword>
<comment type="caution">
    <text evidence="4">The sequence shown here is derived from an EMBL/GenBank/DDBJ whole genome shotgun (WGS) entry which is preliminary data.</text>
</comment>
<dbReference type="EC" id="1.1.1.47" evidence="4"/>
<comment type="similarity">
    <text evidence="1 3">Belongs to the short-chain dehydrogenases/reductases (SDR) family.</text>
</comment>
<dbReference type="RefSeq" id="WP_211957130.1">
    <property type="nucleotide sequence ID" value="NZ_CAJPVI010000051.1"/>
</dbReference>
<dbReference type="PROSITE" id="PS00061">
    <property type="entry name" value="ADH_SHORT"/>
    <property type="match status" value="1"/>
</dbReference>
<dbReference type="InterPro" id="IPR002347">
    <property type="entry name" value="SDR_fam"/>
</dbReference>
<evidence type="ECO:0000256" key="1">
    <source>
        <dbReference type="ARBA" id="ARBA00006484"/>
    </source>
</evidence>
<evidence type="ECO:0000313" key="4">
    <source>
        <dbReference type="EMBL" id="CAG2158917.1"/>
    </source>
</evidence>
<name>A0ABM8TRP9_9BURK</name>
<dbReference type="SUPFAM" id="SSF51735">
    <property type="entry name" value="NAD(P)-binding Rossmann-fold domains"/>
    <property type="match status" value="1"/>
</dbReference>
<proteinExistence type="inferred from homology"/>
<evidence type="ECO:0000256" key="2">
    <source>
        <dbReference type="ARBA" id="ARBA00023002"/>
    </source>
</evidence>
<keyword evidence="5" id="KW-1185">Reference proteome</keyword>
<dbReference type="PANTHER" id="PTHR43669:SF3">
    <property type="entry name" value="ALCOHOL DEHYDROGENASE, PUTATIVE (AFU_ORTHOLOGUE AFUA_3G03445)-RELATED"/>
    <property type="match status" value="1"/>
</dbReference>
<dbReference type="InterPro" id="IPR020904">
    <property type="entry name" value="Sc_DH/Rdtase_CS"/>
</dbReference>
<dbReference type="CDD" id="cd05233">
    <property type="entry name" value="SDR_c"/>
    <property type="match status" value="1"/>
</dbReference>
<accession>A0ABM8TRP9</accession>
<dbReference type="Pfam" id="PF00106">
    <property type="entry name" value="adh_short"/>
    <property type="match status" value="1"/>
</dbReference>
<dbReference type="PRINTS" id="PR00081">
    <property type="entry name" value="GDHRDH"/>
</dbReference>
<dbReference type="Proteomes" id="UP000672657">
    <property type="component" value="Unassembled WGS sequence"/>
</dbReference>
<organism evidence="4 5">
    <name type="scientific">Cupriavidus numazuensis</name>
    <dbReference type="NCBI Taxonomy" id="221992"/>
    <lineage>
        <taxon>Bacteria</taxon>
        <taxon>Pseudomonadati</taxon>
        <taxon>Pseudomonadota</taxon>
        <taxon>Betaproteobacteria</taxon>
        <taxon>Burkholderiales</taxon>
        <taxon>Burkholderiaceae</taxon>
        <taxon>Cupriavidus</taxon>
    </lineage>
</organism>